<reference evidence="2" key="1">
    <citation type="submission" date="2021-01" db="EMBL/GenBank/DDBJ databases">
        <title>Adiantum capillus-veneris genome.</title>
        <authorList>
            <person name="Fang Y."/>
            <person name="Liao Q."/>
        </authorList>
    </citation>
    <scope>NUCLEOTIDE SEQUENCE</scope>
    <source>
        <strain evidence="2">H3</strain>
        <tissue evidence="2">Leaf</tissue>
    </source>
</reference>
<keyword evidence="3" id="KW-1185">Reference proteome</keyword>
<organism evidence="2 3">
    <name type="scientific">Adiantum capillus-veneris</name>
    <name type="common">Maidenhair fern</name>
    <dbReference type="NCBI Taxonomy" id="13818"/>
    <lineage>
        <taxon>Eukaryota</taxon>
        <taxon>Viridiplantae</taxon>
        <taxon>Streptophyta</taxon>
        <taxon>Embryophyta</taxon>
        <taxon>Tracheophyta</taxon>
        <taxon>Polypodiopsida</taxon>
        <taxon>Polypodiidae</taxon>
        <taxon>Polypodiales</taxon>
        <taxon>Pteridineae</taxon>
        <taxon>Pteridaceae</taxon>
        <taxon>Vittarioideae</taxon>
        <taxon>Adiantum</taxon>
    </lineage>
</organism>
<evidence type="ECO:0000313" key="3">
    <source>
        <dbReference type="Proteomes" id="UP000886520"/>
    </source>
</evidence>
<dbReference type="Proteomes" id="UP000886520">
    <property type="component" value="Chromosome 25"/>
</dbReference>
<protein>
    <submittedName>
        <fullName evidence="2">Uncharacterized protein</fullName>
    </submittedName>
</protein>
<evidence type="ECO:0000313" key="2">
    <source>
        <dbReference type="EMBL" id="KAI5058980.1"/>
    </source>
</evidence>
<evidence type="ECO:0000256" key="1">
    <source>
        <dbReference type="SAM" id="MobiDB-lite"/>
    </source>
</evidence>
<comment type="caution">
    <text evidence="2">The sequence shown here is derived from an EMBL/GenBank/DDBJ whole genome shotgun (WGS) entry which is preliminary data.</text>
</comment>
<name>A0A9D4U189_ADICA</name>
<dbReference type="EMBL" id="JABFUD020000025">
    <property type="protein sequence ID" value="KAI5058980.1"/>
    <property type="molecule type" value="Genomic_DNA"/>
</dbReference>
<gene>
    <name evidence="2" type="ORF">GOP47_0025299</name>
</gene>
<dbReference type="AlphaFoldDB" id="A0A9D4U189"/>
<accession>A0A9D4U189</accession>
<proteinExistence type="predicted"/>
<feature type="region of interest" description="Disordered" evidence="1">
    <location>
        <begin position="51"/>
        <end position="77"/>
    </location>
</feature>
<sequence length="77" mass="8502">MELMLCKRLSASIVESAITNQVIVSRSNHAPYAESLVIHPQDVSRKLKTGIKATSTSPMMEKEKRSHHKPSSSIDAL</sequence>